<protein>
    <recommendedName>
        <fullName evidence="2">Paraneoplastic antigen Ma-like C-terminal domain-containing protein</fullName>
    </recommendedName>
</protein>
<reference evidence="3" key="2">
    <citation type="submission" date="2020-11" db="EMBL/GenBank/DDBJ databases">
        <authorList>
            <person name="McCartney M.A."/>
            <person name="Auch B."/>
            <person name="Kono T."/>
            <person name="Mallez S."/>
            <person name="Becker A."/>
            <person name="Gohl D.M."/>
            <person name="Silverstein K.A.T."/>
            <person name="Koren S."/>
            <person name="Bechman K.B."/>
            <person name="Herman A."/>
            <person name="Abrahante J.E."/>
            <person name="Garbe J."/>
        </authorList>
    </citation>
    <scope>NUCLEOTIDE SEQUENCE</scope>
    <source>
        <strain evidence="3">Duluth1</strain>
        <tissue evidence="3">Whole animal</tissue>
    </source>
</reference>
<dbReference type="AlphaFoldDB" id="A0A9D4NDP0"/>
<dbReference type="Proteomes" id="UP000828390">
    <property type="component" value="Unassembled WGS sequence"/>
</dbReference>
<feature type="compositionally biased region" description="Polar residues" evidence="1">
    <location>
        <begin position="191"/>
        <end position="203"/>
    </location>
</feature>
<dbReference type="EMBL" id="JAIWYP010000001">
    <property type="protein sequence ID" value="KAH3892643.1"/>
    <property type="molecule type" value="Genomic_DNA"/>
</dbReference>
<gene>
    <name evidence="3" type="ORF">DPMN_016766</name>
</gene>
<feature type="domain" description="Paraneoplastic antigen Ma-like C-terminal" evidence="2">
    <location>
        <begin position="3"/>
        <end position="74"/>
    </location>
</feature>
<proteinExistence type="predicted"/>
<reference evidence="3" key="1">
    <citation type="journal article" date="2019" name="bioRxiv">
        <title>The Genome of the Zebra Mussel, Dreissena polymorpha: A Resource for Invasive Species Research.</title>
        <authorList>
            <person name="McCartney M.A."/>
            <person name="Auch B."/>
            <person name="Kono T."/>
            <person name="Mallez S."/>
            <person name="Zhang Y."/>
            <person name="Obille A."/>
            <person name="Becker A."/>
            <person name="Abrahante J.E."/>
            <person name="Garbe J."/>
            <person name="Badalamenti J.P."/>
            <person name="Herman A."/>
            <person name="Mangelson H."/>
            <person name="Liachko I."/>
            <person name="Sullivan S."/>
            <person name="Sone E.D."/>
            <person name="Koren S."/>
            <person name="Silverstein K.A.T."/>
            <person name="Beckman K.B."/>
            <person name="Gohl D.M."/>
        </authorList>
    </citation>
    <scope>NUCLEOTIDE SEQUENCE</scope>
    <source>
        <strain evidence="3">Duluth1</strain>
        <tissue evidence="3">Whole animal</tissue>
    </source>
</reference>
<accession>A0A9D4NDP0</accession>
<evidence type="ECO:0000313" key="3">
    <source>
        <dbReference type="EMBL" id="KAH3892643.1"/>
    </source>
</evidence>
<comment type="caution">
    <text evidence="3">The sequence shown here is derived from an EMBL/GenBank/DDBJ whole genome shotgun (WGS) entry which is preliminary data.</text>
</comment>
<feature type="region of interest" description="Disordered" evidence="1">
    <location>
        <begin position="143"/>
        <end position="224"/>
    </location>
</feature>
<evidence type="ECO:0000256" key="1">
    <source>
        <dbReference type="SAM" id="MobiDB-lite"/>
    </source>
</evidence>
<sequence length="224" mass="26361">MTENFGEVKSGERIVQDFYSAKQNETESCSAWGIRLEALFQQAVNKGEIEERKRDNKLKEIFWRGLNSEQLKSATRVSYESNDSFEKLKRKTRLEEEKNNPVNATGNTLVIQQSTDDRLKVLDEMLERLKTIEAEMSNMKKRNLEGKREYESYEATKSSDQDRRQNRHTNRGRYYRGGYRRGAYPNREQNRYNNPENESTAENKQSHLNEKALSRQGTMEAKQK</sequence>
<organism evidence="3 4">
    <name type="scientific">Dreissena polymorpha</name>
    <name type="common">Zebra mussel</name>
    <name type="synonym">Mytilus polymorpha</name>
    <dbReference type="NCBI Taxonomy" id="45954"/>
    <lineage>
        <taxon>Eukaryota</taxon>
        <taxon>Metazoa</taxon>
        <taxon>Spiralia</taxon>
        <taxon>Lophotrochozoa</taxon>
        <taxon>Mollusca</taxon>
        <taxon>Bivalvia</taxon>
        <taxon>Autobranchia</taxon>
        <taxon>Heteroconchia</taxon>
        <taxon>Euheterodonta</taxon>
        <taxon>Imparidentia</taxon>
        <taxon>Neoheterodontei</taxon>
        <taxon>Myida</taxon>
        <taxon>Dreissenoidea</taxon>
        <taxon>Dreissenidae</taxon>
        <taxon>Dreissena</taxon>
    </lineage>
</organism>
<dbReference type="Pfam" id="PF14893">
    <property type="entry name" value="PNMA"/>
    <property type="match status" value="1"/>
</dbReference>
<feature type="compositionally biased region" description="Basic residues" evidence="1">
    <location>
        <begin position="165"/>
        <end position="174"/>
    </location>
</feature>
<name>A0A9D4NDP0_DREPO</name>
<keyword evidence="4" id="KW-1185">Reference proteome</keyword>
<evidence type="ECO:0000259" key="2">
    <source>
        <dbReference type="Pfam" id="PF14893"/>
    </source>
</evidence>
<feature type="compositionally biased region" description="Basic and acidic residues" evidence="1">
    <location>
        <begin position="204"/>
        <end position="213"/>
    </location>
</feature>
<evidence type="ECO:0000313" key="4">
    <source>
        <dbReference type="Proteomes" id="UP000828390"/>
    </source>
</evidence>
<dbReference type="InterPro" id="IPR048270">
    <property type="entry name" value="PNMA_C"/>
</dbReference>